<evidence type="ECO:0000259" key="2">
    <source>
        <dbReference type="PROSITE" id="PS50883"/>
    </source>
</evidence>
<dbReference type="RefSeq" id="WP_094754507.1">
    <property type="nucleotide sequence ID" value="NZ_MBEW02000003.1"/>
</dbReference>
<dbReference type="InterPro" id="IPR029787">
    <property type="entry name" value="Nucleotide_cyclase"/>
</dbReference>
<dbReference type="PANTHER" id="PTHR44757">
    <property type="entry name" value="DIGUANYLATE CYCLASE DGCP"/>
    <property type="match status" value="1"/>
</dbReference>
<dbReference type="InterPro" id="IPR000160">
    <property type="entry name" value="GGDEF_dom"/>
</dbReference>
<keyword evidence="1" id="KW-1133">Transmembrane helix</keyword>
<comment type="caution">
    <text evidence="4">The sequence shown here is derived from an EMBL/GenBank/DDBJ whole genome shotgun (WGS) entry which is preliminary data.</text>
</comment>
<protein>
    <submittedName>
        <fullName evidence="4">EAL domain-containing protein</fullName>
    </submittedName>
</protein>
<dbReference type="AlphaFoldDB" id="A0A371IN86"/>
<dbReference type="Gene3D" id="3.20.20.450">
    <property type="entry name" value="EAL domain"/>
    <property type="match status" value="1"/>
</dbReference>
<dbReference type="PROSITE" id="PS50887">
    <property type="entry name" value="GGDEF"/>
    <property type="match status" value="1"/>
</dbReference>
<evidence type="ECO:0000256" key="1">
    <source>
        <dbReference type="SAM" id="Phobius"/>
    </source>
</evidence>
<gene>
    <name evidence="4" type="ORF">BBG48_002395</name>
</gene>
<dbReference type="InterPro" id="IPR043128">
    <property type="entry name" value="Rev_trsase/Diguanyl_cyclase"/>
</dbReference>
<dbReference type="SMART" id="SM00267">
    <property type="entry name" value="GGDEF"/>
    <property type="match status" value="1"/>
</dbReference>
<sequence>MQLFGEFTLFLSIIFIYIGSTRLEKLKSLVNFLFFLANAFLATLSIKVSLDYLSNNVEKIISKNVLITLVYFVVDILLIYILILLFKKYRIKEKLYYFKRFVPIILVSLTLIDIFAVAYDRNLVKIWDVFYIHISLFFFLLPIYLVMKLVDGIFVSDKLRNDVSFEVFNKIERALVAVDKEDNIITANNQSKHIFHVNIGDNLDKVFEKTEFIMPDSKKNYFEVKTKFGDKSIQNLIICSNLLDTFNEHIGKVIIYPYLNEYYELKIEQKNMTKRLEKLIKKKSRKLSDAKVKLKKEIDTTANLEYQILDIFCYDALTGLYNRSYFHQKVENILKYRPYDYHAVFFMDLDSFKDINDSLGYEYGDVVLNEVSSRLINLLKDKEPTISRFGGDDFAILISDLDGLEVENLANKILNKLKEPIFIDKIKIFITVSIGISLYPNNGNVCEELFKSADIALFKAKEAGKNNYKFFENRFKQEKLQEYNITTNLLNAISNNELTLFYQPQVSLISNTVKVTGFESLMRWKKEGYFIMPKDFIPVAEKSNLIVQMGSWAIAEACKRCAQWNRDYDENISVSINLSSNQLTNAMLYDEVSTALIISGVNPQNIEFEITETTIIKNIKNSINTLNLLKELGVKISIDDFGTKYSTFNYIKHLPIDKIKIDISFVHGIGINKMDEAIILSLIRLSEGLNIQIIAEGVETHEQLEFLTKNGCENIQGNYYYKPMTEHEIIVQNLI</sequence>
<dbReference type="Proteomes" id="UP000093352">
    <property type="component" value="Unassembled WGS sequence"/>
</dbReference>
<feature type="transmembrane region" description="Helical" evidence="1">
    <location>
        <begin position="130"/>
        <end position="150"/>
    </location>
</feature>
<dbReference type="InterPro" id="IPR001633">
    <property type="entry name" value="EAL_dom"/>
</dbReference>
<feature type="transmembrane region" description="Helical" evidence="1">
    <location>
        <begin position="6"/>
        <end position="23"/>
    </location>
</feature>
<evidence type="ECO:0000259" key="3">
    <source>
        <dbReference type="PROSITE" id="PS50887"/>
    </source>
</evidence>
<dbReference type="PANTHER" id="PTHR44757:SF2">
    <property type="entry name" value="BIOFILM ARCHITECTURE MAINTENANCE PROTEIN MBAA"/>
    <property type="match status" value="1"/>
</dbReference>
<feature type="domain" description="EAL" evidence="2">
    <location>
        <begin position="482"/>
        <end position="735"/>
    </location>
</feature>
<dbReference type="SMART" id="SM00052">
    <property type="entry name" value="EAL"/>
    <property type="match status" value="1"/>
</dbReference>
<feature type="transmembrane region" description="Helical" evidence="1">
    <location>
        <begin position="30"/>
        <end position="50"/>
    </location>
</feature>
<dbReference type="Pfam" id="PF00990">
    <property type="entry name" value="GGDEF"/>
    <property type="match status" value="1"/>
</dbReference>
<dbReference type="PROSITE" id="PS50883">
    <property type="entry name" value="EAL"/>
    <property type="match status" value="1"/>
</dbReference>
<evidence type="ECO:0000313" key="4">
    <source>
        <dbReference type="EMBL" id="RDY21941.1"/>
    </source>
</evidence>
<dbReference type="CDD" id="cd01948">
    <property type="entry name" value="EAL"/>
    <property type="match status" value="1"/>
</dbReference>
<accession>A0A371IN86</accession>
<feature type="transmembrane region" description="Helical" evidence="1">
    <location>
        <begin position="98"/>
        <end position="118"/>
    </location>
</feature>
<feature type="transmembrane region" description="Helical" evidence="1">
    <location>
        <begin position="65"/>
        <end position="86"/>
    </location>
</feature>
<dbReference type="Gene3D" id="3.30.70.270">
    <property type="match status" value="1"/>
</dbReference>
<dbReference type="InterPro" id="IPR035919">
    <property type="entry name" value="EAL_sf"/>
</dbReference>
<dbReference type="Pfam" id="PF00563">
    <property type="entry name" value="EAL"/>
    <property type="match status" value="1"/>
</dbReference>
<keyword evidence="5" id="KW-1185">Reference proteome</keyword>
<proteinExistence type="predicted"/>
<feature type="domain" description="GGDEF" evidence="3">
    <location>
        <begin position="340"/>
        <end position="473"/>
    </location>
</feature>
<dbReference type="CDD" id="cd01949">
    <property type="entry name" value="GGDEF"/>
    <property type="match status" value="1"/>
</dbReference>
<dbReference type="STRING" id="1871336.BBG48_07030"/>
<evidence type="ECO:0000313" key="5">
    <source>
        <dbReference type="Proteomes" id="UP000093352"/>
    </source>
</evidence>
<reference evidence="4 5" key="1">
    <citation type="journal article" date="2016" name="Genome Announc.">
        <title>Draft Genome Sequence of Criibacterium bergeronii gen. nov., sp. nov., Strain CCRI-22567T, Isolated from a Vaginal Sample from a Woman with Bacterial Vaginosis.</title>
        <authorList>
            <person name="Maheux A.F."/>
            <person name="Berube E."/>
            <person name="Boudreau D.K."/>
            <person name="Raymond F."/>
            <person name="Corbeil J."/>
            <person name="Roy P.H."/>
            <person name="Boissinot M."/>
            <person name="Omar R.F."/>
        </authorList>
    </citation>
    <scope>NUCLEOTIDE SEQUENCE [LARGE SCALE GENOMIC DNA]</scope>
    <source>
        <strain evidence="4 5">CCRI-22567</strain>
    </source>
</reference>
<keyword evidence="1" id="KW-0472">Membrane</keyword>
<dbReference type="SUPFAM" id="SSF55073">
    <property type="entry name" value="Nucleotide cyclase"/>
    <property type="match status" value="1"/>
</dbReference>
<name>A0A371IN86_9FIRM</name>
<dbReference type="InterPro" id="IPR052155">
    <property type="entry name" value="Biofilm_reg_signaling"/>
</dbReference>
<dbReference type="NCBIfam" id="TIGR00254">
    <property type="entry name" value="GGDEF"/>
    <property type="match status" value="1"/>
</dbReference>
<dbReference type="SUPFAM" id="SSF141868">
    <property type="entry name" value="EAL domain-like"/>
    <property type="match status" value="1"/>
</dbReference>
<dbReference type="EMBL" id="MBEW02000003">
    <property type="protein sequence ID" value="RDY21941.1"/>
    <property type="molecule type" value="Genomic_DNA"/>
</dbReference>
<keyword evidence="1" id="KW-0812">Transmembrane</keyword>
<organism evidence="4 5">
    <name type="scientific">Criibacterium bergeronii</name>
    <dbReference type="NCBI Taxonomy" id="1871336"/>
    <lineage>
        <taxon>Bacteria</taxon>
        <taxon>Bacillati</taxon>
        <taxon>Bacillota</taxon>
        <taxon>Clostridia</taxon>
        <taxon>Peptostreptococcales</taxon>
        <taxon>Filifactoraceae</taxon>
        <taxon>Criibacterium</taxon>
    </lineage>
</organism>